<feature type="signal peptide" evidence="9">
    <location>
        <begin position="1"/>
        <end position="21"/>
    </location>
</feature>
<evidence type="ECO:0000256" key="7">
    <source>
        <dbReference type="ARBA" id="ARBA00022801"/>
    </source>
</evidence>
<dbReference type="STRING" id="1120980.GCA_000745955_01372"/>
<dbReference type="NCBIfam" id="TIGR02962">
    <property type="entry name" value="hdxy_isourate"/>
    <property type="match status" value="1"/>
</dbReference>
<evidence type="ECO:0000313" key="11">
    <source>
        <dbReference type="EMBL" id="SSY70558.1"/>
    </source>
</evidence>
<keyword evidence="12" id="KW-1185">Reference proteome</keyword>
<keyword evidence="9" id="KW-0732">Signal</keyword>
<accession>A0A376BLN0</accession>
<evidence type="ECO:0000256" key="6">
    <source>
        <dbReference type="ARBA" id="ARBA00022631"/>
    </source>
</evidence>
<evidence type="ECO:0000259" key="10">
    <source>
        <dbReference type="SMART" id="SM00095"/>
    </source>
</evidence>
<organism evidence="11 12">
    <name type="scientific">Alysiella crassa</name>
    <dbReference type="NCBI Taxonomy" id="153491"/>
    <lineage>
        <taxon>Bacteria</taxon>
        <taxon>Pseudomonadati</taxon>
        <taxon>Pseudomonadota</taxon>
        <taxon>Betaproteobacteria</taxon>
        <taxon>Neisseriales</taxon>
        <taxon>Neisseriaceae</taxon>
        <taxon>Alysiella</taxon>
    </lineage>
</organism>
<evidence type="ECO:0000256" key="3">
    <source>
        <dbReference type="ARBA" id="ARBA00009850"/>
    </source>
</evidence>
<feature type="chain" id="PRO_5016639802" description="hydroxyisourate hydrolase" evidence="9">
    <location>
        <begin position="22"/>
        <end position="181"/>
    </location>
</feature>
<evidence type="ECO:0000256" key="9">
    <source>
        <dbReference type="SAM" id="SignalP"/>
    </source>
</evidence>
<evidence type="ECO:0000256" key="8">
    <source>
        <dbReference type="PIRSR" id="PIRSR600895-51"/>
    </source>
</evidence>
<comment type="function">
    <text evidence="2">Catalyzes the hydrolysis of 5-hydroxyisourate (HIU) to 2-oxo-4-hydroxy-4-carboxy-5-ureidoimidazoline (OHCU).</text>
</comment>
<dbReference type="PRINTS" id="PR00189">
    <property type="entry name" value="TRNSTHYRETIN"/>
</dbReference>
<dbReference type="GO" id="GO:0006144">
    <property type="term" value="P:purine nucleobase metabolic process"/>
    <property type="evidence" value="ECO:0007669"/>
    <property type="project" value="UniProtKB-KW"/>
</dbReference>
<evidence type="ECO:0000256" key="4">
    <source>
        <dbReference type="ARBA" id="ARBA00011881"/>
    </source>
</evidence>
<dbReference type="PROSITE" id="PS00769">
    <property type="entry name" value="TRANSTHYRETIN_2"/>
    <property type="match status" value="1"/>
</dbReference>
<dbReference type="InterPro" id="IPR023418">
    <property type="entry name" value="Thyroxine_BS"/>
</dbReference>
<sequence length="181" mass="19860">MMKKMSAVLLSGLLASQMVWAETGKKDAEIFGATLFGFGDGTAQSNDKEVWAGGIGGVREPIKKPVYQLTSHVLDINSGIPAANVKIELKKWQAGGSWKLLDTKYTNDNGRIPDFLPKTDGNDNANDGTYKLVFHTADYYGKLNVPTFYPYVEVAFNIKGGKHYHVPITLSPFGYSTYRGS</sequence>
<feature type="binding site" evidence="8">
    <location>
        <position position="178"/>
    </location>
    <ligand>
        <name>substrate</name>
    </ligand>
</feature>
<feature type="binding site" evidence="8">
    <location>
        <position position="72"/>
    </location>
    <ligand>
        <name>substrate</name>
    </ligand>
</feature>
<dbReference type="EC" id="3.5.2.17" evidence="5"/>
<comment type="similarity">
    <text evidence="3">Belongs to the transthyretin family. 5-hydroxyisourate hydrolase subfamily.</text>
</comment>
<comment type="subunit">
    <text evidence="4">Homotetramer.</text>
</comment>
<dbReference type="InterPro" id="IPR000895">
    <property type="entry name" value="Transthyretin/HIU_hydrolase"/>
</dbReference>
<reference evidence="11 12" key="1">
    <citation type="submission" date="2018-06" db="EMBL/GenBank/DDBJ databases">
        <authorList>
            <consortium name="Pathogen Informatics"/>
            <person name="Doyle S."/>
        </authorList>
    </citation>
    <scope>NUCLEOTIDE SEQUENCE [LARGE SCALE GENOMIC DNA]</scope>
    <source>
        <strain evidence="11 12">NCTC10283</strain>
    </source>
</reference>
<dbReference type="Pfam" id="PF00576">
    <property type="entry name" value="Transthyretin"/>
    <property type="match status" value="1"/>
</dbReference>
<dbReference type="Gene3D" id="2.60.40.180">
    <property type="entry name" value="Transthyretin/hydroxyisourate hydrolase domain"/>
    <property type="match status" value="1"/>
</dbReference>
<feature type="binding site" evidence="8">
    <location>
        <position position="111"/>
    </location>
    <ligand>
        <name>substrate</name>
    </ligand>
</feature>
<evidence type="ECO:0000256" key="1">
    <source>
        <dbReference type="ARBA" id="ARBA00001043"/>
    </source>
</evidence>
<dbReference type="InterPro" id="IPR014306">
    <property type="entry name" value="Hydroxyisourate_hydrolase"/>
</dbReference>
<evidence type="ECO:0000313" key="12">
    <source>
        <dbReference type="Proteomes" id="UP000254209"/>
    </source>
</evidence>
<keyword evidence="6" id="KW-0659">Purine metabolism</keyword>
<protein>
    <recommendedName>
        <fullName evidence="5">hydroxyisourate hydrolase</fullName>
        <ecNumber evidence="5">3.5.2.17</ecNumber>
    </recommendedName>
</protein>
<dbReference type="PROSITE" id="PS00768">
    <property type="entry name" value="TRANSTHYRETIN_1"/>
    <property type="match status" value="1"/>
</dbReference>
<keyword evidence="7 11" id="KW-0378">Hydrolase</keyword>
<dbReference type="EMBL" id="UFSO01000002">
    <property type="protein sequence ID" value="SSY70558.1"/>
    <property type="molecule type" value="Genomic_DNA"/>
</dbReference>
<gene>
    <name evidence="11" type="primary">hiuH</name>
    <name evidence="11" type="ORF">NCTC10283_00659</name>
</gene>
<dbReference type="Proteomes" id="UP000254209">
    <property type="component" value="Unassembled WGS sequence"/>
</dbReference>
<dbReference type="RefSeq" id="WP_211249427.1">
    <property type="nucleotide sequence ID" value="NZ_CP091519.2"/>
</dbReference>
<proteinExistence type="inferred from homology"/>
<dbReference type="AlphaFoldDB" id="A0A376BLN0"/>
<dbReference type="GO" id="GO:0033971">
    <property type="term" value="F:hydroxyisourate hydrolase activity"/>
    <property type="evidence" value="ECO:0007669"/>
    <property type="project" value="UniProtKB-EC"/>
</dbReference>
<dbReference type="SUPFAM" id="SSF49472">
    <property type="entry name" value="Transthyretin (synonym: prealbumin)"/>
    <property type="match status" value="1"/>
</dbReference>
<dbReference type="PANTHER" id="PTHR10395:SF7">
    <property type="entry name" value="5-HYDROXYISOURATE HYDROLASE"/>
    <property type="match status" value="1"/>
</dbReference>
<evidence type="ECO:0000256" key="2">
    <source>
        <dbReference type="ARBA" id="ARBA00002704"/>
    </source>
</evidence>
<comment type="catalytic activity">
    <reaction evidence="1">
        <text>5-hydroxyisourate + H2O = 5-hydroxy-2-oxo-4-ureido-2,5-dihydro-1H-imidazole-5-carboxylate + H(+)</text>
        <dbReference type="Rhea" id="RHEA:23736"/>
        <dbReference type="ChEBI" id="CHEBI:15377"/>
        <dbReference type="ChEBI" id="CHEBI:15378"/>
        <dbReference type="ChEBI" id="CHEBI:18072"/>
        <dbReference type="ChEBI" id="CHEBI:58639"/>
        <dbReference type="EC" id="3.5.2.17"/>
    </reaction>
</comment>
<name>A0A376BLN0_9NEIS</name>
<dbReference type="SMART" id="SM00095">
    <property type="entry name" value="TR_THY"/>
    <property type="match status" value="1"/>
</dbReference>
<dbReference type="CDD" id="cd05822">
    <property type="entry name" value="TLP_HIUase"/>
    <property type="match status" value="1"/>
</dbReference>
<dbReference type="InterPro" id="IPR023416">
    <property type="entry name" value="Transthyretin/HIU_hydrolase_d"/>
</dbReference>
<dbReference type="InterPro" id="IPR023419">
    <property type="entry name" value="Transthyretin_CS"/>
</dbReference>
<feature type="domain" description="Transthyretin/hydroxyisourate hydrolase" evidence="10">
    <location>
        <begin position="64"/>
        <end position="180"/>
    </location>
</feature>
<evidence type="ECO:0000256" key="5">
    <source>
        <dbReference type="ARBA" id="ARBA00012609"/>
    </source>
</evidence>
<dbReference type="InterPro" id="IPR036817">
    <property type="entry name" value="Transthyretin/HIU_hydrolase_sf"/>
</dbReference>
<dbReference type="PANTHER" id="PTHR10395">
    <property type="entry name" value="URICASE AND TRANSTHYRETIN-RELATED"/>
    <property type="match status" value="1"/>
</dbReference>